<comment type="caution">
    <text evidence="3">The sequence shown here is derived from an EMBL/GenBank/DDBJ whole genome shotgun (WGS) entry which is preliminary data.</text>
</comment>
<dbReference type="SMART" id="SM00198">
    <property type="entry name" value="SCP"/>
    <property type="match status" value="1"/>
</dbReference>
<dbReference type="InterPro" id="IPR035940">
    <property type="entry name" value="CAP_sf"/>
</dbReference>
<dbReference type="PANTHER" id="PTHR10334">
    <property type="entry name" value="CYSTEINE-RICH SECRETORY PROTEIN-RELATED"/>
    <property type="match status" value="1"/>
</dbReference>
<evidence type="ECO:0000313" key="3">
    <source>
        <dbReference type="EMBL" id="KAL3764953.1"/>
    </source>
</evidence>
<dbReference type="Proteomes" id="UP001530293">
    <property type="component" value="Unassembled WGS sequence"/>
</dbReference>
<keyword evidence="4" id="KW-1185">Reference proteome</keyword>
<dbReference type="Pfam" id="PF00188">
    <property type="entry name" value="CAP"/>
    <property type="match status" value="1"/>
</dbReference>
<sequence>MKLTFLLSSLFLVSVDAGLRSSTETNLVVADDSNEVVYDDASNHRHELDTHHHQRILHHDGLARDAPSSRSLGSDPLLPGISISTRNDCSSNQRGVRIVIKTDQEGHETSWSFRRLSDSQADYLGPDDGGNYESSTTYSGTICAPIGMYQFIIKDSFRDGLCCASGSGYYSVEVQNENGSWRDAVKGNKFLGAKQHIVDVGRTESTMTDRDKAYLVAHNKRRMEWHAYYGKQYVPLKWSRGLKESSKEYADKLLAGCKGDDPKHDPYTIYGENLARNEGSGFWGQLYEPDDIVNRFVEREVGLPWAKNGHLTNVLWRATQYVGCAESETSYSVTKPNGHVVQHTCRIQVCRYAKPGNCSMGSYRRSNGIHDWVTPMLMDDSPCGPDCPPEGCYD</sequence>
<dbReference type="InterPro" id="IPR001283">
    <property type="entry name" value="CRISP-related"/>
</dbReference>
<evidence type="ECO:0000259" key="2">
    <source>
        <dbReference type="SMART" id="SM00198"/>
    </source>
</evidence>
<dbReference type="Gene3D" id="3.40.33.10">
    <property type="entry name" value="CAP"/>
    <property type="match status" value="1"/>
</dbReference>
<name>A0ABD3MMG1_9STRA</name>
<organism evidence="3 4">
    <name type="scientific">Discostella pseudostelligera</name>
    <dbReference type="NCBI Taxonomy" id="259834"/>
    <lineage>
        <taxon>Eukaryota</taxon>
        <taxon>Sar</taxon>
        <taxon>Stramenopiles</taxon>
        <taxon>Ochrophyta</taxon>
        <taxon>Bacillariophyta</taxon>
        <taxon>Coscinodiscophyceae</taxon>
        <taxon>Thalassiosirophycidae</taxon>
        <taxon>Stephanodiscales</taxon>
        <taxon>Stephanodiscaceae</taxon>
        <taxon>Discostella</taxon>
    </lineage>
</organism>
<protein>
    <recommendedName>
        <fullName evidence="2">SCP domain-containing protein</fullName>
    </recommendedName>
</protein>
<proteinExistence type="predicted"/>
<feature type="chain" id="PRO_5044830963" description="SCP domain-containing protein" evidence="1">
    <location>
        <begin position="18"/>
        <end position="394"/>
    </location>
</feature>
<dbReference type="SUPFAM" id="SSF55797">
    <property type="entry name" value="PR-1-like"/>
    <property type="match status" value="1"/>
</dbReference>
<dbReference type="InterPro" id="IPR014044">
    <property type="entry name" value="CAP_dom"/>
</dbReference>
<feature type="signal peptide" evidence="1">
    <location>
        <begin position="1"/>
        <end position="17"/>
    </location>
</feature>
<evidence type="ECO:0000313" key="4">
    <source>
        <dbReference type="Proteomes" id="UP001530293"/>
    </source>
</evidence>
<evidence type="ECO:0000256" key="1">
    <source>
        <dbReference type="SAM" id="SignalP"/>
    </source>
</evidence>
<reference evidence="3 4" key="1">
    <citation type="submission" date="2024-10" db="EMBL/GenBank/DDBJ databases">
        <title>Updated reference genomes for cyclostephanoid diatoms.</title>
        <authorList>
            <person name="Roberts W.R."/>
            <person name="Alverson A.J."/>
        </authorList>
    </citation>
    <scope>NUCLEOTIDE SEQUENCE [LARGE SCALE GENOMIC DNA]</scope>
    <source>
        <strain evidence="3 4">AJA232-27</strain>
    </source>
</reference>
<accession>A0ABD3MMG1</accession>
<feature type="domain" description="SCP" evidence="2">
    <location>
        <begin position="209"/>
        <end position="360"/>
    </location>
</feature>
<dbReference type="AlphaFoldDB" id="A0ABD3MMG1"/>
<gene>
    <name evidence="3" type="ORF">ACHAWU_003813</name>
</gene>
<keyword evidence="1" id="KW-0732">Signal</keyword>
<dbReference type="EMBL" id="JALLBG020000100">
    <property type="protein sequence ID" value="KAL3764953.1"/>
    <property type="molecule type" value="Genomic_DNA"/>
</dbReference>